<keyword evidence="1" id="KW-0472">Membrane</keyword>
<keyword evidence="1" id="KW-0812">Transmembrane</keyword>
<dbReference type="Proteomes" id="UP000324748">
    <property type="component" value="Unassembled WGS sequence"/>
</dbReference>
<accession>A0A5B0NCR4</accession>
<reference evidence="5 6" key="1">
    <citation type="submission" date="2019-05" db="EMBL/GenBank/DDBJ databases">
        <title>Emergence of the Ug99 lineage of the wheat stem rust pathogen through somatic hybridization.</title>
        <authorList>
            <person name="Li F."/>
            <person name="Upadhyaya N.M."/>
            <person name="Sperschneider J."/>
            <person name="Matny O."/>
            <person name="Nguyen-Phuc H."/>
            <person name="Mago R."/>
            <person name="Raley C."/>
            <person name="Miller M.E."/>
            <person name="Silverstein K.A.T."/>
            <person name="Henningsen E."/>
            <person name="Hirsch C.D."/>
            <person name="Visser B."/>
            <person name="Pretorius Z.A."/>
            <person name="Steffenson B.J."/>
            <person name="Schwessinger B."/>
            <person name="Dodds P.N."/>
            <person name="Figueroa M."/>
        </authorList>
    </citation>
    <scope>NUCLEOTIDE SEQUENCE [LARGE SCALE GENOMIC DNA]</scope>
    <source>
        <strain evidence="3">21-0</strain>
        <strain evidence="4 6">Ug99</strain>
    </source>
</reference>
<evidence type="ECO:0000313" key="3">
    <source>
        <dbReference type="EMBL" id="KAA1072267.1"/>
    </source>
</evidence>
<evidence type="ECO:0000313" key="6">
    <source>
        <dbReference type="Proteomes" id="UP000325313"/>
    </source>
</evidence>
<keyword evidence="5" id="KW-1185">Reference proteome</keyword>
<evidence type="ECO:0000313" key="4">
    <source>
        <dbReference type="EMBL" id="KAA1086304.1"/>
    </source>
</evidence>
<protein>
    <submittedName>
        <fullName evidence="4">Uncharacterized protein</fullName>
    </submittedName>
</protein>
<dbReference type="EMBL" id="VDEP01000411">
    <property type="protein sequence ID" value="KAA1086304.1"/>
    <property type="molecule type" value="Genomic_DNA"/>
</dbReference>
<keyword evidence="2" id="KW-0732">Signal</keyword>
<gene>
    <name evidence="3" type="ORF">PGT21_031480</name>
    <name evidence="4" type="ORF">PGTUg99_008254</name>
</gene>
<keyword evidence="1" id="KW-1133">Transmembrane helix</keyword>
<dbReference type="Proteomes" id="UP000325313">
    <property type="component" value="Unassembled WGS sequence"/>
</dbReference>
<comment type="caution">
    <text evidence="4">The sequence shown here is derived from an EMBL/GenBank/DDBJ whole genome shotgun (WGS) entry which is preliminary data.</text>
</comment>
<name>A0A5B0NCR4_PUCGR</name>
<feature type="chain" id="PRO_5036137454" evidence="2">
    <location>
        <begin position="22"/>
        <end position="159"/>
    </location>
</feature>
<feature type="signal peptide" evidence="2">
    <location>
        <begin position="1"/>
        <end position="21"/>
    </location>
</feature>
<feature type="transmembrane region" description="Helical" evidence="1">
    <location>
        <begin position="123"/>
        <end position="142"/>
    </location>
</feature>
<evidence type="ECO:0000313" key="5">
    <source>
        <dbReference type="Proteomes" id="UP000324748"/>
    </source>
</evidence>
<organism evidence="4 6">
    <name type="scientific">Puccinia graminis f. sp. tritici</name>
    <dbReference type="NCBI Taxonomy" id="56615"/>
    <lineage>
        <taxon>Eukaryota</taxon>
        <taxon>Fungi</taxon>
        <taxon>Dikarya</taxon>
        <taxon>Basidiomycota</taxon>
        <taxon>Pucciniomycotina</taxon>
        <taxon>Pucciniomycetes</taxon>
        <taxon>Pucciniales</taxon>
        <taxon>Pucciniaceae</taxon>
        <taxon>Puccinia</taxon>
    </lineage>
</organism>
<feature type="transmembrane region" description="Helical" evidence="1">
    <location>
        <begin position="90"/>
        <end position="111"/>
    </location>
</feature>
<sequence length="159" mass="18233">MLFSRRLVIACVVIPVCLTLAMEEVAQTGQRSRRRRIGRISDHVENTSTNLRREWPVAFQSESTALGPSRLDSKSMLAPYIDQSIETLKLVLGGYTPELLTAGIALYLAAFWPHLYELHNPPFRLPIAFWISTGPGFIWKLIRRCQFFKKHGMHDPLFH</sequence>
<evidence type="ECO:0000256" key="1">
    <source>
        <dbReference type="SAM" id="Phobius"/>
    </source>
</evidence>
<dbReference type="AlphaFoldDB" id="A0A5B0NCR4"/>
<evidence type="ECO:0000256" key="2">
    <source>
        <dbReference type="SAM" id="SignalP"/>
    </source>
</evidence>
<dbReference type="EMBL" id="VSWC01000170">
    <property type="protein sequence ID" value="KAA1072267.1"/>
    <property type="molecule type" value="Genomic_DNA"/>
</dbReference>
<proteinExistence type="predicted"/>